<dbReference type="EMBL" id="BAAANF010000002">
    <property type="protein sequence ID" value="GAA1669053.1"/>
    <property type="molecule type" value="Genomic_DNA"/>
</dbReference>
<organism evidence="1 2">
    <name type="scientific">Kribbella yunnanensis</name>
    <dbReference type="NCBI Taxonomy" id="190194"/>
    <lineage>
        <taxon>Bacteria</taxon>
        <taxon>Bacillati</taxon>
        <taxon>Actinomycetota</taxon>
        <taxon>Actinomycetes</taxon>
        <taxon>Propionibacteriales</taxon>
        <taxon>Kribbellaceae</taxon>
        <taxon>Kribbella</taxon>
    </lineage>
</organism>
<name>A0ABN2GCK4_9ACTN</name>
<comment type="caution">
    <text evidence="1">The sequence shown here is derived from an EMBL/GenBank/DDBJ whole genome shotgun (WGS) entry which is preliminary data.</text>
</comment>
<evidence type="ECO:0000313" key="1">
    <source>
        <dbReference type="EMBL" id="GAA1669053.1"/>
    </source>
</evidence>
<proteinExistence type="predicted"/>
<dbReference type="RefSeq" id="WP_344145478.1">
    <property type="nucleotide sequence ID" value="NZ_BAAANF010000002.1"/>
</dbReference>
<gene>
    <name evidence="1" type="ORF">GCM10009745_09390</name>
</gene>
<protein>
    <submittedName>
        <fullName evidence="1">Uncharacterized protein</fullName>
    </submittedName>
</protein>
<keyword evidence="2" id="KW-1185">Reference proteome</keyword>
<accession>A0ABN2GCK4</accession>
<sequence length="90" mass="9136">MAATAGRTLDLWAVALGAGNDAESLRALSKLLVATITAQQTCARLVDATADLTDCGASDALAAARDELAHIEEAMLSAVGGFRAHARGRG</sequence>
<dbReference type="Proteomes" id="UP001500280">
    <property type="component" value="Unassembled WGS sequence"/>
</dbReference>
<evidence type="ECO:0000313" key="2">
    <source>
        <dbReference type="Proteomes" id="UP001500280"/>
    </source>
</evidence>
<reference evidence="1 2" key="1">
    <citation type="journal article" date="2019" name="Int. J. Syst. Evol. Microbiol.">
        <title>The Global Catalogue of Microorganisms (GCM) 10K type strain sequencing project: providing services to taxonomists for standard genome sequencing and annotation.</title>
        <authorList>
            <consortium name="The Broad Institute Genomics Platform"/>
            <consortium name="The Broad Institute Genome Sequencing Center for Infectious Disease"/>
            <person name="Wu L."/>
            <person name="Ma J."/>
        </authorList>
    </citation>
    <scope>NUCLEOTIDE SEQUENCE [LARGE SCALE GENOMIC DNA]</scope>
    <source>
        <strain evidence="1 2">JCM 14307</strain>
    </source>
</reference>